<evidence type="ECO:0000313" key="9">
    <source>
        <dbReference type="Proteomes" id="UP000011688"/>
    </source>
</evidence>
<feature type="transmembrane region" description="Helical" evidence="6">
    <location>
        <begin position="244"/>
        <end position="264"/>
    </location>
</feature>
<feature type="transmembrane region" description="Helical" evidence="6">
    <location>
        <begin position="344"/>
        <end position="364"/>
    </location>
</feature>
<name>L9X3X7_9EURY</name>
<protein>
    <submittedName>
        <fullName evidence="8">Major facilitator superfamily protein</fullName>
    </submittedName>
</protein>
<dbReference type="EMBL" id="AOIB01000028">
    <property type="protein sequence ID" value="ELY56322.1"/>
    <property type="molecule type" value="Genomic_DNA"/>
</dbReference>
<dbReference type="Gene3D" id="1.20.1250.20">
    <property type="entry name" value="MFS general substrate transporter like domains"/>
    <property type="match status" value="1"/>
</dbReference>
<feature type="transmembrane region" description="Helical" evidence="6">
    <location>
        <begin position="413"/>
        <end position="435"/>
    </location>
</feature>
<dbReference type="Pfam" id="PF07690">
    <property type="entry name" value="MFS_1"/>
    <property type="match status" value="1"/>
</dbReference>
<dbReference type="PROSITE" id="PS50850">
    <property type="entry name" value="MFS"/>
    <property type="match status" value="1"/>
</dbReference>
<evidence type="ECO:0000256" key="1">
    <source>
        <dbReference type="ARBA" id="ARBA00004651"/>
    </source>
</evidence>
<dbReference type="AlphaFoldDB" id="L9X3X7"/>
<evidence type="ECO:0000313" key="8">
    <source>
        <dbReference type="EMBL" id="ELY56322.1"/>
    </source>
</evidence>
<dbReference type="GO" id="GO:0022857">
    <property type="term" value="F:transmembrane transporter activity"/>
    <property type="evidence" value="ECO:0007669"/>
    <property type="project" value="InterPro"/>
</dbReference>
<dbReference type="SUPFAM" id="SSF103473">
    <property type="entry name" value="MFS general substrate transporter"/>
    <property type="match status" value="1"/>
</dbReference>
<comment type="subcellular location">
    <subcellularLocation>
        <location evidence="1">Cell membrane</location>
        <topology evidence="1">Multi-pass membrane protein</topology>
    </subcellularLocation>
</comment>
<feature type="transmembrane region" description="Helical" evidence="6">
    <location>
        <begin position="157"/>
        <end position="181"/>
    </location>
</feature>
<feature type="transmembrane region" description="Helical" evidence="6">
    <location>
        <begin position="66"/>
        <end position="87"/>
    </location>
</feature>
<feature type="transmembrane region" description="Helical" evidence="6">
    <location>
        <begin position="284"/>
        <end position="304"/>
    </location>
</feature>
<keyword evidence="3 6" id="KW-0812">Transmembrane</keyword>
<dbReference type="InterPro" id="IPR050189">
    <property type="entry name" value="MFS_Efflux_Transporters"/>
</dbReference>
<dbReference type="PATRIC" id="fig|1227497.3.peg.3097"/>
<dbReference type="InterPro" id="IPR036259">
    <property type="entry name" value="MFS_trans_sf"/>
</dbReference>
<feature type="transmembrane region" description="Helical" evidence="6">
    <location>
        <begin position="384"/>
        <end position="407"/>
    </location>
</feature>
<feature type="transmembrane region" description="Helical" evidence="6">
    <location>
        <begin position="99"/>
        <end position="118"/>
    </location>
</feature>
<feature type="transmembrane region" description="Helical" evidence="6">
    <location>
        <begin position="187"/>
        <end position="207"/>
    </location>
</feature>
<dbReference type="PANTHER" id="PTHR43124">
    <property type="entry name" value="PURINE EFFLUX PUMP PBUE"/>
    <property type="match status" value="1"/>
</dbReference>
<comment type="caution">
    <text evidence="8">The sequence shown here is derived from an EMBL/GenBank/DDBJ whole genome shotgun (WGS) entry which is preliminary data.</text>
</comment>
<dbReference type="PANTHER" id="PTHR43124:SF3">
    <property type="entry name" value="CHLORAMPHENICOL EFFLUX PUMP RV0191"/>
    <property type="match status" value="1"/>
</dbReference>
<organism evidence="8 9">
    <name type="scientific">Natronococcus amylolyticus DSM 10524</name>
    <dbReference type="NCBI Taxonomy" id="1227497"/>
    <lineage>
        <taxon>Archaea</taxon>
        <taxon>Methanobacteriati</taxon>
        <taxon>Methanobacteriota</taxon>
        <taxon>Stenosarchaea group</taxon>
        <taxon>Halobacteria</taxon>
        <taxon>Halobacteriales</taxon>
        <taxon>Natrialbaceae</taxon>
        <taxon>Natronococcus</taxon>
    </lineage>
</organism>
<feature type="domain" description="Major facilitator superfamily (MFS) profile" evidence="7">
    <location>
        <begin position="33"/>
        <end position="437"/>
    </location>
</feature>
<sequence>MMLSNIFSYSGILSYSIVRKTLRNVTAVKQPRTVSSVSLGHGVNEFFSVIIPPIIPLLVSDLGISYAQAGFLLTVFFLMYSIFQLPAGLLADRIGKKRLLVAGFAGMSGAIILASVAISYEMLILAQVISGVSGSTFHPAGMSLISDVESDETEGKAMGVFGFGGMVGTMASPVVVGGIAVIAGWRIALAAAAVLGVIVTIVFIVVFDDEEERTGNRSEPALGDGGRPQTIQEGFQFIRRTINVPLTSGVLILLCVTILVSIQSRAIQTFTTAYIADGAGAGTSVGNLGFFALLLGGSISSLWAGDLADRFDRGTLGAVAGVGTAILVAATLLVPTVAGTATSWILLIVLSLWFFAIGAVMYACVPVKNALISEEAEQQYSGSLFGVVQTSSAAGSAIGPSLLGAVATNWGVAAAYPAIAAISLLLAGLFGLLSLSG</sequence>
<dbReference type="Proteomes" id="UP000011688">
    <property type="component" value="Unassembled WGS sequence"/>
</dbReference>
<proteinExistence type="predicted"/>
<feature type="transmembrane region" description="Helical" evidence="6">
    <location>
        <begin position="124"/>
        <end position="145"/>
    </location>
</feature>
<keyword evidence="4 6" id="KW-1133">Transmembrane helix</keyword>
<evidence type="ECO:0000256" key="4">
    <source>
        <dbReference type="ARBA" id="ARBA00022989"/>
    </source>
</evidence>
<evidence type="ECO:0000256" key="6">
    <source>
        <dbReference type="SAM" id="Phobius"/>
    </source>
</evidence>
<dbReference type="InterPro" id="IPR011701">
    <property type="entry name" value="MFS"/>
</dbReference>
<keyword evidence="9" id="KW-1185">Reference proteome</keyword>
<evidence type="ECO:0000256" key="3">
    <source>
        <dbReference type="ARBA" id="ARBA00022692"/>
    </source>
</evidence>
<evidence type="ECO:0000256" key="2">
    <source>
        <dbReference type="ARBA" id="ARBA00022475"/>
    </source>
</evidence>
<feature type="transmembrane region" description="Helical" evidence="6">
    <location>
        <begin position="316"/>
        <end position="338"/>
    </location>
</feature>
<dbReference type="InterPro" id="IPR020846">
    <property type="entry name" value="MFS_dom"/>
</dbReference>
<dbReference type="eggNOG" id="arCOG00130">
    <property type="taxonomic scope" value="Archaea"/>
</dbReference>
<dbReference type="GO" id="GO:0005886">
    <property type="term" value="C:plasma membrane"/>
    <property type="evidence" value="ECO:0007669"/>
    <property type="project" value="UniProtKB-SubCell"/>
</dbReference>
<accession>L9X3X7</accession>
<keyword evidence="5 6" id="KW-0472">Membrane</keyword>
<evidence type="ECO:0000256" key="5">
    <source>
        <dbReference type="ARBA" id="ARBA00023136"/>
    </source>
</evidence>
<gene>
    <name evidence="8" type="ORF">C491_15282</name>
</gene>
<keyword evidence="2" id="KW-1003">Cell membrane</keyword>
<evidence type="ECO:0000259" key="7">
    <source>
        <dbReference type="PROSITE" id="PS50850"/>
    </source>
</evidence>
<reference evidence="8 9" key="1">
    <citation type="journal article" date="2014" name="PLoS Genet.">
        <title>Phylogenetically driven sequencing of extremely halophilic archaea reveals strategies for static and dynamic osmo-response.</title>
        <authorList>
            <person name="Becker E.A."/>
            <person name="Seitzer P.M."/>
            <person name="Tritt A."/>
            <person name="Larsen D."/>
            <person name="Krusor M."/>
            <person name="Yao A.I."/>
            <person name="Wu D."/>
            <person name="Madern D."/>
            <person name="Eisen J.A."/>
            <person name="Darling A.E."/>
            <person name="Facciotti M.T."/>
        </authorList>
    </citation>
    <scope>NUCLEOTIDE SEQUENCE [LARGE SCALE GENOMIC DNA]</scope>
    <source>
        <strain evidence="8 9">DSM 10524</strain>
    </source>
</reference>